<accession>A0ABR0UDX8</accession>
<organism evidence="2 3">
    <name type="scientific">Rehmannia glutinosa</name>
    <name type="common">Chinese foxglove</name>
    <dbReference type="NCBI Taxonomy" id="99300"/>
    <lineage>
        <taxon>Eukaryota</taxon>
        <taxon>Viridiplantae</taxon>
        <taxon>Streptophyta</taxon>
        <taxon>Embryophyta</taxon>
        <taxon>Tracheophyta</taxon>
        <taxon>Spermatophyta</taxon>
        <taxon>Magnoliopsida</taxon>
        <taxon>eudicotyledons</taxon>
        <taxon>Gunneridae</taxon>
        <taxon>Pentapetalae</taxon>
        <taxon>asterids</taxon>
        <taxon>lamiids</taxon>
        <taxon>Lamiales</taxon>
        <taxon>Orobanchaceae</taxon>
        <taxon>Rehmannieae</taxon>
        <taxon>Rehmannia</taxon>
    </lineage>
</organism>
<evidence type="ECO:0000313" key="3">
    <source>
        <dbReference type="Proteomes" id="UP001318860"/>
    </source>
</evidence>
<gene>
    <name evidence="2" type="ORF">DH2020_045532</name>
</gene>
<dbReference type="EMBL" id="JABTTQ020003025">
    <property type="protein sequence ID" value="KAK6120724.1"/>
    <property type="molecule type" value="Genomic_DNA"/>
</dbReference>
<feature type="region of interest" description="Disordered" evidence="1">
    <location>
        <begin position="76"/>
        <end position="114"/>
    </location>
</feature>
<dbReference type="Proteomes" id="UP001318860">
    <property type="component" value="Unassembled WGS sequence"/>
</dbReference>
<proteinExistence type="predicted"/>
<evidence type="ECO:0000256" key="1">
    <source>
        <dbReference type="SAM" id="MobiDB-lite"/>
    </source>
</evidence>
<protein>
    <submittedName>
        <fullName evidence="2">Uncharacterized protein</fullName>
    </submittedName>
</protein>
<feature type="compositionally biased region" description="Basic and acidic residues" evidence="1">
    <location>
        <begin position="93"/>
        <end position="106"/>
    </location>
</feature>
<comment type="caution">
    <text evidence="2">The sequence shown here is derived from an EMBL/GenBank/DDBJ whole genome shotgun (WGS) entry which is preliminary data.</text>
</comment>
<reference evidence="2 3" key="1">
    <citation type="journal article" date="2021" name="Comput. Struct. Biotechnol. J.">
        <title>De novo genome assembly of the potent medicinal plant Rehmannia glutinosa using nanopore technology.</title>
        <authorList>
            <person name="Ma L."/>
            <person name="Dong C."/>
            <person name="Song C."/>
            <person name="Wang X."/>
            <person name="Zheng X."/>
            <person name="Niu Y."/>
            <person name="Chen S."/>
            <person name="Feng W."/>
        </authorList>
    </citation>
    <scope>NUCLEOTIDE SEQUENCE [LARGE SCALE GENOMIC DNA]</scope>
    <source>
        <strain evidence="2">DH-2019</strain>
    </source>
</reference>
<keyword evidence="3" id="KW-1185">Reference proteome</keyword>
<evidence type="ECO:0000313" key="2">
    <source>
        <dbReference type="EMBL" id="KAK6120724.1"/>
    </source>
</evidence>
<name>A0ABR0UDX8_REHGL</name>
<sequence length="139" mass="15750">MSLEEEKSSNKMAYRDFVSSQKGGQFLFASVKCRAQFQSPWSSAKHRFNRLGQDPRTISIASAKCRASTARLGSGTKLDEVRMSEDESTPIQQKDEQVSKETKKMVPEFQPPIPYPSDIKEISYMNFERLSTTQLGPFS</sequence>